<dbReference type="Proteomes" id="UP001310692">
    <property type="component" value="Unassembled WGS sequence"/>
</dbReference>
<keyword evidence="1" id="KW-1133">Transmembrane helix</keyword>
<evidence type="ECO:0000313" key="3">
    <source>
        <dbReference type="Proteomes" id="UP001310692"/>
    </source>
</evidence>
<feature type="transmembrane region" description="Helical" evidence="1">
    <location>
        <begin position="71"/>
        <end position="93"/>
    </location>
</feature>
<gene>
    <name evidence="2" type="ORF">V0U35_06780</name>
</gene>
<feature type="transmembrane region" description="Helical" evidence="1">
    <location>
        <begin position="105"/>
        <end position="128"/>
    </location>
</feature>
<name>A0ABU7LXU9_9PROT</name>
<keyword evidence="1" id="KW-0812">Transmembrane</keyword>
<organism evidence="2 3">
    <name type="scientific">Hyphobacterium marinum</name>
    <dbReference type="NCBI Taxonomy" id="3116574"/>
    <lineage>
        <taxon>Bacteria</taxon>
        <taxon>Pseudomonadati</taxon>
        <taxon>Pseudomonadota</taxon>
        <taxon>Alphaproteobacteria</taxon>
        <taxon>Maricaulales</taxon>
        <taxon>Maricaulaceae</taxon>
        <taxon>Hyphobacterium</taxon>
    </lineage>
</organism>
<evidence type="ECO:0000256" key="1">
    <source>
        <dbReference type="SAM" id="Phobius"/>
    </source>
</evidence>
<reference evidence="2 3" key="1">
    <citation type="submission" date="2024-01" db="EMBL/GenBank/DDBJ databases">
        <title>Hyphobacterium bacterium isolated from marine sediment.</title>
        <authorList>
            <person name="Zhao S."/>
        </authorList>
    </citation>
    <scope>NUCLEOTIDE SEQUENCE [LARGE SCALE GENOMIC DNA]</scope>
    <source>
        <strain evidence="2 3">Y60-23</strain>
    </source>
</reference>
<keyword evidence="1" id="KW-0472">Membrane</keyword>
<sequence>MFSDASLTESLARILGLYMLAGGIGLLIDPKAYDGVMENFRANPALAYISAVVVFTIGAALVTLHNQWSSWPQIIVSLIGWAALVEGILMLAVRRSFFALVAKIPLGMGMLRGFGVLTLVLGALYLYAGFAA</sequence>
<dbReference type="RefSeq" id="WP_330195923.1">
    <property type="nucleotide sequence ID" value="NZ_JAZDRO010000002.1"/>
</dbReference>
<protein>
    <recommendedName>
        <fullName evidence="4">DUF2065 domain-containing protein</fullName>
    </recommendedName>
</protein>
<comment type="caution">
    <text evidence="2">The sequence shown here is derived from an EMBL/GenBank/DDBJ whole genome shotgun (WGS) entry which is preliminary data.</text>
</comment>
<accession>A0ABU7LXU9</accession>
<dbReference type="EMBL" id="JAZDRO010000002">
    <property type="protein sequence ID" value="MEE2566382.1"/>
    <property type="molecule type" value="Genomic_DNA"/>
</dbReference>
<feature type="transmembrane region" description="Helical" evidence="1">
    <location>
        <begin position="12"/>
        <end position="33"/>
    </location>
</feature>
<evidence type="ECO:0008006" key="4">
    <source>
        <dbReference type="Google" id="ProtNLM"/>
    </source>
</evidence>
<keyword evidence="3" id="KW-1185">Reference proteome</keyword>
<feature type="transmembrane region" description="Helical" evidence="1">
    <location>
        <begin position="45"/>
        <end position="65"/>
    </location>
</feature>
<evidence type="ECO:0000313" key="2">
    <source>
        <dbReference type="EMBL" id="MEE2566382.1"/>
    </source>
</evidence>
<proteinExistence type="predicted"/>